<feature type="binding site" evidence="7">
    <location>
        <position position="262"/>
    </location>
    <ligand>
        <name>UDP-N-acetyl-alpha-D-glucosamine</name>
        <dbReference type="ChEBI" id="CHEBI:57705"/>
    </ligand>
</feature>
<dbReference type="GO" id="GO:0008375">
    <property type="term" value="F:acetylglucosaminyltransferase activity"/>
    <property type="evidence" value="ECO:0007669"/>
    <property type="project" value="UniProtKB-UniRule"/>
</dbReference>
<feature type="binding site" evidence="7">
    <location>
        <position position="351"/>
    </location>
    <ligand>
        <name>UDP-N-acetyl-alpha-D-glucosamine</name>
        <dbReference type="ChEBI" id="CHEBI:57705"/>
    </ligand>
</feature>
<evidence type="ECO:0000256" key="6">
    <source>
        <dbReference type="ARBA" id="ARBA00048131"/>
    </source>
</evidence>
<evidence type="ECO:0000256" key="7">
    <source>
        <dbReference type="HAMAP-Rule" id="MF_01695"/>
    </source>
</evidence>
<feature type="binding site" evidence="7">
    <location>
        <begin position="40"/>
        <end position="41"/>
    </location>
    <ligand>
        <name>UDP-N-acetyl-alpha-D-glucosamine</name>
        <dbReference type="ChEBI" id="CHEBI:57705"/>
    </ligand>
</feature>
<feature type="domain" description="Glycosyl transferase family 1" evidence="8">
    <location>
        <begin position="237"/>
        <end position="402"/>
    </location>
</feature>
<dbReference type="GO" id="GO:0000287">
    <property type="term" value="F:magnesium ion binding"/>
    <property type="evidence" value="ECO:0007669"/>
    <property type="project" value="UniProtKB-UniRule"/>
</dbReference>
<dbReference type="NCBIfam" id="TIGR03449">
    <property type="entry name" value="mycothiol_MshA"/>
    <property type="match status" value="1"/>
</dbReference>
<comment type="catalytic activity">
    <reaction evidence="6 7">
        <text>1D-myo-inositol 3-phosphate + UDP-N-acetyl-alpha-D-glucosamine = 1D-myo-inositol 2-acetamido-2-deoxy-alpha-D-glucopyranoside 3-phosphate + UDP + H(+)</text>
        <dbReference type="Rhea" id="RHEA:26188"/>
        <dbReference type="ChEBI" id="CHEBI:15378"/>
        <dbReference type="ChEBI" id="CHEBI:57705"/>
        <dbReference type="ChEBI" id="CHEBI:58223"/>
        <dbReference type="ChEBI" id="CHEBI:58401"/>
        <dbReference type="ChEBI" id="CHEBI:58892"/>
        <dbReference type="EC" id="2.4.1.250"/>
    </reaction>
</comment>
<evidence type="ECO:0000256" key="4">
    <source>
        <dbReference type="ARBA" id="ARBA00022723"/>
    </source>
</evidence>
<evidence type="ECO:0000256" key="1">
    <source>
        <dbReference type="ARBA" id="ARBA00008449"/>
    </source>
</evidence>
<evidence type="ECO:0000259" key="9">
    <source>
        <dbReference type="Pfam" id="PF13579"/>
    </source>
</evidence>
<feature type="binding site" evidence="7">
    <location>
        <position position="357"/>
    </location>
    <ligand>
        <name>Mg(2+)</name>
        <dbReference type="ChEBI" id="CHEBI:18420"/>
    </ligand>
</feature>
<sequence>MDGFSHQVLNMSMSSAPSSVRSPLLRRVALLSMHTSPLAQPGTGDAGGMNVFVLQTARQLARRGIEVEIFTRATESSRDPMEEEEPGVRVRHVLAGPLEGLDKYDLPHELCSFAHGVMQVEARHERGYFDLIHSHYWLSGQVGMMASRRWQVPLVHTFHTVAAVKNISLAAGDTPEPQNRLDAEHAIAANATRLTANTPAEKEELAQLLGARAQRIDVIPPGADLSLFSPGGPGATEAARRQLGLPQEDQIIAFVGRIQKLKAPDVLIDAAAELLRRRPDRHLTIVIVGGPSGSGLDAPTVLQEQAARLGIAAHVKFFRPMPPEKLVQVFRSADVVAVPSYNESFGLVALESQACGTAVVATNVGGLPLAVDDGVSGLLVDGHDPLRWADVLGKVLDDDALRIGLAISAPRHAANFSWSRTASKLVDCYRRARDNYYSPS</sequence>
<protein>
    <recommendedName>
        <fullName evidence="7">D-inositol-3-phosphate glycosyltransferase</fullName>
        <ecNumber evidence="7">2.4.1.250</ecNumber>
    </recommendedName>
    <alternativeName>
        <fullName evidence="7">N-acetylglucosamine-inositol-phosphate N-acetylglucosaminyltransferase</fullName>
        <shortName evidence="7">GlcNAc-Ins-P N-acetylglucosaminyltransferase</shortName>
    </alternativeName>
</protein>
<organism evidence="10 11">
    <name type="scientific">Lawsonella clevelandensis</name>
    <dbReference type="NCBI Taxonomy" id="1528099"/>
    <lineage>
        <taxon>Bacteria</taxon>
        <taxon>Bacillati</taxon>
        <taxon>Actinomycetota</taxon>
        <taxon>Actinomycetes</taxon>
        <taxon>Mycobacteriales</taxon>
        <taxon>Lawsonellaceae</taxon>
        <taxon>Lawsonella</taxon>
    </lineage>
</organism>
<dbReference type="SUPFAM" id="SSF53756">
    <property type="entry name" value="UDP-Glycosyltransferase/glycogen phosphorylase"/>
    <property type="match status" value="1"/>
</dbReference>
<dbReference type="HAMAP" id="MF_01695">
    <property type="entry name" value="MshA"/>
    <property type="match status" value="1"/>
</dbReference>
<feature type="binding site" evidence="7">
    <location>
        <position position="103"/>
    </location>
    <ligand>
        <name>1D-myo-inositol 3-phosphate</name>
        <dbReference type="ChEBI" id="CHEBI:58401"/>
    </ligand>
</feature>
<comment type="function">
    <text evidence="7">Catalyzes the transfer of a N-acetyl-glucosamine moiety to 1D-myo-inositol 3-phosphate to produce 1D-myo-inositol 2-acetamido-2-deoxy-glucopyranoside 3-phosphate in the mycothiol biosynthesis pathway.</text>
</comment>
<dbReference type="GO" id="GO:0102710">
    <property type="term" value="F:D-inositol-3-phosphate glycosyltransferase activity"/>
    <property type="evidence" value="ECO:0007669"/>
    <property type="project" value="UniProtKB-EC"/>
</dbReference>
<keyword evidence="11" id="KW-1185">Reference proteome</keyword>
<dbReference type="InterPro" id="IPR001296">
    <property type="entry name" value="Glyco_trans_1"/>
</dbReference>
<evidence type="ECO:0000259" key="8">
    <source>
        <dbReference type="Pfam" id="PF00534"/>
    </source>
</evidence>
<dbReference type="PANTHER" id="PTHR12526">
    <property type="entry name" value="GLYCOSYLTRANSFERASE"/>
    <property type="match status" value="1"/>
</dbReference>
<feature type="binding site" evidence="7">
    <location>
        <position position="343"/>
    </location>
    <ligand>
        <name>UDP-N-acetyl-alpha-D-glucosamine</name>
        <dbReference type="ChEBI" id="CHEBI:57705"/>
    </ligand>
</feature>
<dbReference type="InterPro" id="IPR017814">
    <property type="entry name" value="Mycothiol_biosynthesis_MshA"/>
</dbReference>
<dbReference type="Pfam" id="PF00534">
    <property type="entry name" value="Glycos_transf_1"/>
    <property type="match status" value="1"/>
</dbReference>
<evidence type="ECO:0000256" key="2">
    <source>
        <dbReference type="ARBA" id="ARBA00022676"/>
    </source>
</evidence>
<feature type="binding site" evidence="7">
    <location>
        <position position="180"/>
    </location>
    <ligand>
        <name>1D-myo-inositol 3-phosphate</name>
        <dbReference type="ChEBI" id="CHEBI:58401"/>
    </ligand>
</feature>
<dbReference type="Proteomes" id="UP000324288">
    <property type="component" value="Chromosome"/>
</dbReference>
<gene>
    <name evidence="7 10" type="primary">mshA</name>
    <name evidence="10" type="ORF">LC603019_00649</name>
</gene>
<feature type="binding site" evidence="7">
    <location>
        <position position="160"/>
    </location>
    <ligand>
        <name>1D-myo-inositol 3-phosphate</name>
        <dbReference type="ChEBI" id="CHEBI:58401"/>
    </ligand>
</feature>
<feature type="binding site" evidence="7">
    <location>
        <position position="257"/>
    </location>
    <ligand>
        <name>UDP-N-acetyl-alpha-D-glucosamine</name>
        <dbReference type="ChEBI" id="CHEBI:57705"/>
    </ligand>
</feature>
<keyword evidence="3 7" id="KW-0808">Transferase</keyword>
<feature type="binding site" evidence="7">
    <location>
        <position position="321"/>
    </location>
    <ligand>
        <name>UDP-N-acetyl-alpha-D-glucosamine</name>
        <dbReference type="ChEBI" id="CHEBI:57705"/>
    </ligand>
</feature>
<feature type="binding site" evidence="7">
    <location>
        <begin position="45"/>
        <end position="50"/>
    </location>
    <ligand>
        <name>1D-myo-inositol 3-phosphate</name>
        <dbReference type="ChEBI" id="CHEBI:58401"/>
    </ligand>
</feature>
<dbReference type="Pfam" id="PF13579">
    <property type="entry name" value="Glyco_trans_4_4"/>
    <property type="match status" value="1"/>
</dbReference>
<feature type="binding site" evidence="7">
    <location>
        <position position="333"/>
    </location>
    <ligand>
        <name>Mg(2+)</name>
        <dbReference type="ChEBI" id="CHEBI:18420"/>
    </ligand>
</feature>
<name>A0A5E3ZXH6_9ACTN</name>
<evidence type="ECO:0000256" key="5">
    <source>
        <dbReference type="ARBA" id="ARBA00022842"/>
    </source>
</evidence>
<dbReference type="Gene3D" id="3.40.50.2000">
    <property type="entry name" value="Glycogen Phosphorylase B"/>
    <property type="match status" value="2"/>
</dbReference>
<dbReference type="PANTHER" id="PTHR12526:SF510">
    <property type="entry name" value="D-INOSITOL 3-PHOSPHATE GLYCOSYLTRANSFERASE"/>
    <property type="match status" value="1"/>
</dbReference>
<feature type="binding site" evidence="7">
    <location>
        <position position="331"/>
    </location>
    <ligand>
        <name>Mg(2+)</name>
        <dbReference type="ChEBI" id="CHEBI:18420"/>
    </ligand>
</feature>
<keyword evidence="4 7" id="KW-0479">Metal-binding</keyword>
<dbReference type="GO" id="GO:0010125">
    <property type="term" value="P:mycothiol biosynthetic process"/>
    <property type="evidence" value="ECO:0007669"/>
    <property type="project" value="UniProtKB-UniRule"/>
</dbReference>
<keyword evidence="2 7" id="KW-0328">Glycosyltransferase</keyword>
<evidence type="ECO:0000256" key="3">
    <source>
        <dbReference type="ARBA" id="ARBA00022679"/>
    </source>
</evidence>
<keyword evidence="5 7" id="KW-0460">Magnesium</keyword>
<feature type="binding site" evidence="7">
    <location>
        <position position="34"/>
    </location>
    <ligand>
        <name>1D-myo-inositol 3-phosphate</name>
        <dbReference type="ChEBI" id="CHEBI:58401"/>
    </ligand>
</feature>
<dbReference type="EMBL" id="LR584267">
    <property type="protein sequence ID" value="VHO00307.1"/>
    <property type="molecule type" value="Genomic_DNA"/>
</dbReference>
<accession>A0A5E3ZXH6</accession>
<feature type="binding site" evidence="7">
    <location>
        <position position="48"/>
    </location>
    <ligand>
        <name>UDP-N-acetyl-alpha-D-glucosamine</name>
        <dbReference type="ChEBI" id="CHEBI:57705"/>
    </ligand>
</feature>
<evidence type="ECO:0000313" key="11">
    <source>
        <dbReference type="Proteomes" id="UP000324288"/>
    </source>
</evidence>
<comment type="similarity">
    <text evidence="1 7">Belongs to the glycosyltransferase group 1 family. MshA subfamily.</text>
</comment>
<dbReference type="EC" id="2.4.1.250" evidence="7"/>
<feature type="binding site" evidence="7">
    <location>
        <position position="136"/>
    </location>
    <ligand>
        <name>1D-myo-inositol 3-phosphate</name>
        <dbReference type="ChEBI" id="CHEBI:58401"/>
    </ligand>
</feature>
<reference evidence="10 11" key="1">
    <citation type="submission" date="2019-04" db="EMBL/GenBank/DDBJ databases">
        <authorList>
            <person name="Seth-Smith MB H."/>
            <person name="Seth-Smith H."/>
        </authorList>
    </citation>
    <scope>NUCLEOTIDE SEQUENCE [LARGE SCALE GENOMIC DNA]</scope>
    <source>
        <strain evidence="10">USB-603019</strain>
    </source>
</reference>
<dbReference type="AlphaFoldDB" id="A0A5E3ZXH6"/>
<evidence type="ECO:0000313" key="10">
    <source>
        <dbReference type="EMBL" id="VHO00307.1"/>
    </source>
</evidence>
<feature type="binding site" evidence="7">
    <location>
        <position position="330"/>
    </location>
    <ligand>
        <name>Mg(2+)</name>
        <dbReference type="ChEBI" id="CHEBI:18420"/>
    </ligand>
</feature>
<dbReference type="InterPro" id="IPR028098">
    <property type="entry name" value="Glyco_trans_4-like_N"/>
</dbReference>
<proteinExistence type="inferred from homology"/>
<comment type="subunit">
    <text evidence="7">Homodimer.</text>
</comment>
<feature type="domain" description="Glycosyltransferase subfamily 4-like N-terminal" evidence="9">
    <location>
        <begin position="47"/>
        <end position="222"/>
    </location>
</feature>